<evidence type="ECO:0000313" key="4">
    <source>
        <dbReference type="Proteomes" id="UP000198854"/>
    </source>
</evidence>
<keyword evidence="2" id="KW-0732">Signal</keyword>
<dbReference type="STRING" id="861298.SAMN04488136_13038"/>
<feature type="compositionally biased region" description="Polar residues" evidence="1">
    <location>
        <begin position="228"/>
        <end position="265"/>
    </location>
</feature>
<evidence type="ECO:0008006" key="5">
    <source>
        <dbReference type="Google" id="ProtNLM"/>
    </source>
</evidence>
<evidence type="ECO:0000256" key="2">
    <source>
        <dbReference type="SAM" id="SignalP"/>
    </source>
</evidence>
<gene>
    <name evidence="3" type="ORF">SAMN04488136_13038</name>
</gene>
<proteinExistence type="predicted"/>
<dbReference type="AlphaFoldDB" id="A0A1G8FFM9"/>
<evidence type="ECO:0000313" key="3">
    <source>
        <dbReference type="EMBL" id="SDH80920.1"/>
    </source>
</evidence>
<sequence>MKLKLIAIALAASLSGCAVFDNSEVVEPDSNFRVEKGSLRQQTLLLADYLGLETIYYHHSIAREEDYELRSSKLITSAKQNKQTALINLYANTPYIPLVVGNEVTIYPTTTSTMLSNRAASYDVYFPAKQVMANNGTNNKLELEPKSVTTKVAAAKVDTAIKTTNKEAVGSKSATSNSTSSTKNLTVKQQFDEVMALTASKLGDVDTPTSSTKQTVLAKGSEPKKITSLRTLNKTGTEASLPKSSSTNTNKLSEGNQELVNQTGKPTAKALSPKTVETKQAKSFTAYKGQTLRDVFSHWLQKFEVESVHYDVSQQLATRFNQPLSQNISITALNEQELLRKVNDVITDESLGYSFKARLVRKGKQSSVIIHQYPFDEVELFKIKVGTLKDNAYELAKHYGYAPIEAEEKYAEYSSWAVNINPISVVETELVVGPYPRIAFSRLFKNYNVMAQIQESNKTIYFVPKNSGLANNGK</sequence>
<name>A0A1G8FFM9_9VIBR</name>
<keyword evidence="4" id="KW-1185">Reference proteome</keyword>
<feature type="chain" id="PRO_5011483920" description="Toxin co-regulated pilus biosynthesis protein Q" evidence="2">
    <location>
        <begin position="21"/>
        <end position="474"/>
    </location>
</feature>
<dbReference type="Proteomes" id="UP000198854">
    <property type="component" value="Unassembled WGS sequence"/>
</dbReference>
<organism evidence="3 4">
    <name type="scientific">Vibrio xiamenensis</name>
    <dbReference type="NCBI Taxonomy" id="861298"/>
    <lineage>
        <taxon>Bacteria</taxon>
        <taxon>Pseudomonadati</taxon>
        <taxon>Pseudomonadota</taxon>
        <taxon>Gammaproteobacteria</taxon>
        <taxon>Vibrionales</taxon>
        <taxon>Vibrionaceae</taxon>
        <taxon>Vibrio</taxon>
    </lineage>
</organism>
<dbReference type="EMBL" id="FNDD01000030">
    <property type="protein sequence ID" value="SDH80920.1"/>
    <property type="molecule type" value="Genomic_DNA"/>
</dbReference>
<feature type="signal peptide" evidence="2">
    <location>
        <begin position="1"/>
        <end position="20"/>
    </location>
</feature>
<dbReference type="PROSITE" id="PS51257">
    <property type="entry name" value="PROKAR_LIPOPROTEIN"/>
    <property type="match status" value="1"/>
</dbReference>
<dbReference type="RefSeq" id="WP_093278095.1">
    <property type="nucleotide sequence ID" value="NZ_FNDD01000030.1"/>
</dbReference>
<reference evidence="3 4" key="1">
    <citation type="submission" date="2016-10" db="EMBL/GenBank/DDBJ databases">
        <authorList>
            <person name="de Groot N.N."/>
        </authorList>
    </citation>
    <scope>NUCLEOTIDE SEQUENCE [LARGE SCALE GENOMIC DNA]</scope>
    <source>
        <strain evidence="3 4">CGMCC 1.10228</strain>
    </source>
</reference>
<evidence type="ECO:0000256" key="1">
    <source>
        <dbReference type="SAM" id="MobiDB-lite"/>
    </source>
</evidence>
<accession>A0A1G8FFM9</accession>
<protein>
    <recommendedName>
        <fullName evidence="5">Toxin co-regulated pilus biosynthesis protein Q</fullName>
    </recommendedName>
</protein>
<feature type="region of interest" description="Disordered" evidence="1">
    <location>
        <begin position="203"/>
        <end position="274"/>
    </location>
</feature>